<reference evidence="1 2" key="1">
    <citation type="submission" date="2021-01" db="EMBL/GenBank/DDBJ databases">
        <title>Actinoplanes sp. nov. LDG1-01 isolated from lichen.</title>
        <authorList>
            <person name="Saeng-In P."/>
            <person name="Phongsopitanun W."/>
            <person name="Kanchanasin P."/>
            <person name="Yuki M."/>
            <person name="Kudo T."/>
            <person name="Ohkuma M."/>
            <person name="Tanasupawat S."/>
        </authorList>
    </citation>
    <scope>NUCLEOTIDE SEQUENCE [LARGE SCALE GENOMIC DNA]</scope>
    <source>
        <strain evidence="1 2">LDG1-01</strain>
    </source>
</reference>
<name>A0ABS1VM08_9ACTN</name>
<organism evidence="1 2">
    <name type="scientific">Paractinoplanes lichenicola</name>
    <dbReference type="NCBI Taxonomy" id="2802976"/>
    <lineage>
        <taxon>Bacteria</taxon>
        <taxon>Bacillati</taxon>
        <taxon>Actinomycetota</taxon>
        <taxon>Actinomycetes</taxon>
        <taxon>Micromonosporales</taxon>
        <taxon>Micromonosporaceae</taxon>
        <taxon>Paractinoplanes</taxon>
    </lineage>
</organism>
<sequence length="55" mass="6150">MSEATPASFRLAGPRRTVMEGLLRADPGDRWGITRTRAALQEQSLCGWRGRHVRA</sequence>
<dbReference type="Proteomes" id="UP000598996">
    <property type="component" value="Unassembled WGS sequence"/>
</dbReference>
<proteinExistence type="predicted"/>
<keyword evidence="2" id="KW-1185">Reference proteome</keyword>
<evidence type="ECO:0000313" key="2">
    <source>
        <dbReference type="Proteomes" id="UP000598996"/>
    </source>
</evidence>
<comment type="caution">
    <text evidence="1">The sequence shown here is derived from an EMBL/GenBank/DDBJ whole genome shotgun (WGS) entry which is preliminary data.</text>
</comment>
<protein>
    <submittedName>
        <fullName evidence="1">Uncharacterized protein</fullName>
    </submittedName>
</protein>
<evidence type="ECO:0000313" key="1">
    <source>
        <dbReference type="EMBL" id="MBL7255761.1"/>
    </source>
</evidence>
<gene>
    <name evidence="1" type="ORF">JKJ07_15770</name>
</gene>
<accession>A0ABS1VM08</accession>
<dbReference type="RefSeq" id="WP_202992267.1">
    <property type="nucleotide sequence ID" value="NZ_JAENHO010000004.1"/>
</dbReference>
<dbReference type="EMBL" id="JAENHO010000004">
    <property type="protein sequence ID" value="MBL7255761.1"/>
    <property type="molecule type" value="Genomic_DNA"/>
</dbReference>